<evidence type="ECO:0000256" key="1">
    <source>
        <dbReference type="SAM" id="Phobius"/>
    </source>
</evidence>
<organism evidence="2 3">
    <name type="scientific">Candidatus Fusicatenibacter merdavium</name>
    <dbReference type="NCBI Taxonomy" id="2838600"/>
    <lineage>
        <taxon>Bacteria</taxon>
        <taxon>Bacillati</taxon>
        <taxon>Bacillota</taxon>
        <taxon>Clostridia</taxon>
        <taxon>Lachnospirales</taxon>
        <taxon>Lachnospiraceae</taxon>
        <taxon>Fusicatenibacter</taxon>
    </lineage>
</organism>
<evidence type="ECO:0000313" key="2">
    <source>
        <dbReference type="EMBL" id="HIX77793.1"/>
    </source>
</evidence>
<dbReference type="Proteomes" id="UP000886890">
    <property type="component" value="Unassembled WGS sequence"/>
</dbReference>
<dbReference type="Pfam" id="PF09551">
    <property type="entry name" value="Spore_II_R"/>
    <property type="match status" value="1"/>
</dbReference>
<reference evidence="2" key="2">
    <citation type="submission" date="2021-04" db="EMBL/GenBank/DDBJ databases">
        <authorList>
            <person name="Gilroy R."/>
        </authorList>
    </citation>
    <scope>NUCLEOTIDE SEQUENCE</scope>
    <source>
        <strain evidence="2">CHK183-1962</strain>
    </source>
</reference>
<dbReference type="AlphaFoldDB" id="A0A9D1XE16"/>
<name>A0A9D1XE16_9FIRM</name>
<keyword evidence="1" id="KW-1133">Transmembrane helix</keyword>
<evidence type="ECO:0000313" key="3">
    <source>
        <dbReference type="Proteomes" id="UP000886890"/>
    </source>
</evidence>
<keyword evidence="1" id="KW-0472">Membrane</keyword>
<dbReference type="EMBL" id="DXEK01000157">
    <property type="protein sequence ID" value="HIX77793.1"/>
    <property type="molecule type" value="Genomic_DNA"/>
</dbReference>
<protein>
    <submittedName>
        <fullName evidence="2">Stage II sporulation protein R</fullName>
    </submittedName>
</protein>
<dbReference type="InterPro" id="IPR014202">
    <property type="entry name" value="Spore_II_R"/>
</dbReference>
<keyword evidence="1" id="KW-0812">Transmembrane</keyword>
<gene>
    <name evidence="2" type="ORF">H9734_09410</name>
</gene>
<comment type="caution">
    <text evidence="2">The sequence shown here is derived from an EMBL/GenBank/DDBJ whole genome shotgun (WGS) entry which is preliminary data.</text>
</comment>
<sequence>MSQNMKRVGEDGKTRKNFRKKLKNQIAWITGLCAGLLVLVFMTGMHREEVKIQQEIAACVVRFHVKANSDRKQDQENKLAVRDALLEKMEALLGENPDRQKTEEILRENLPQLQLCAEEVLQTRDCDQPVEVTFGEAWFPQKTYGEYTFPSGEYEALNVTIGGGAGHNWWCMVYPSLCFPDALHPVPDEEGEQELETILSDEAYDSILRHGKLRFSFFLAIFGHSG</sequence>
<proteinExistence type="predicted"/>
<accession>A0A9D1XE16</accession>
<reference evidence="2" key="1">
    <citation type="journal article" date="2021" name="PeerJ">
        <title>Extensive microbial diversity within the chicken gut microbiome revealed by metagenomics and culture.</title>
        <authorList>
            <person name="Gilroy R."/>
            <person name="Ravi A."/>
            <person name="Getino M."/>
            <person name="Pursley I."/>
            <person name="Horton D.L."/>
            <person name="Alikhan N.F."/>
            <person name="Baker D."/>
            <person name="Gharbi K."/>
            <person name="Hall N."/>
            <person name="Watson M."/>
            <person name="Adriaenssens E.M."/>
            <person name="Foster-Nyarko E."/>
            <person name="Jarju S."/>
            <person name="Secka A."/>
            <person name="Antonio M."/>
            <person name="Oren A."/>
            <person name="Chaudhuri R.R."/>
            <person name="La Ragione R."/>
            <person name="Hildebrand F."/>
            <person name="Pallen M.J."/>
        </authorList>
    </citation>
    <scope>NUCLEOTIDE SEQUENCE</scope>
    <source>
        <strain evidence="2">CHK183-1962</strain>
    </source>
</reference>
<feature type="transmembrane region" description="Helical" evidence="1">
    <location>
        <begin position="26"/>
        <end position="45"/>
    </location>
</feature>